<protein>
    <recommendedName>
        <fullName evidence="6">EF-hand domain-containing protein</fullName>
    </recommendedName>
</protein>
<feature type="domain" description="EF-hand" evidence="6">
    <location>
        <begin position="199"/>
        <end position="234"/>
    </location>
</feature>
<proteinExistence type="inferred from homology"/>
<feature type="domain" description="EF-hand" evidence="6">
    <location>
        <begin position="87"/>
        <end position="122"/>
    </location>
</feature>
<dbReference type="SUPFAM" id="SSF47473">
    <property type="entry name" value="EF-hand"/>
    <property type="match status" value="1"/>
</dbReference>
<keyword evidence="5" id="KW-0106">Calcium</keyword>
<comment type="similarity">
    <text evidence="2">Belongs to the calmodulin family. Calglandulin subfamily.</text>
</comment>
<dbReference type="Gene3D" id="1.10.238.10">
    <property type="entry name" value="EF-hand"/>
    <property type="match status" value="2"/>
</dbReference>
<dbReference type="InterPro" id="IPR050230">
    <property type="entry name" value="CALM/Myosin/TropC-like"/>
</dbReference>
<keyword evidence="3" id="KW-0963">Cytoplasm</keyword>
<dbReference type="PANTHER" id="PTHR23048:SF56">
    <property type="entry name" value="CALMODULIN 2"/>
    <property type="match status" value="1"/>
</dbReference>
<reference evidence="7 8" key="1">
    <citation type="submission" date="2024-02" db="EMBL/GenBank/DDBJ databases">
        <authorList>
            <person name="Daric V."/>
            <person name="Darras S."/>
        </authorList>
    </citation>
    <scope>NUCLEOTIDE SEQUENCE [LARGE SCALE GENOMIC DNA]</scope>
</reference>
<evidence type="ECO:0000256" key="2">
    <source>
        <dbReference type="ARBA" id="ARBA00006182"/>
    </source>
</evidence>
<dbReference type="InterPro" id="IPR018247">
    <property type="entry name" value="EF_Hand_1_Ca_BS"/>
</dbReference>
<dbReference type="InterPro" id="IPR002048">
    <property type="entry name" value="EF_hand_dom"/>
</dbReference>
<evidence type="ECO:0000259" key="6">
    <source>
        <dbReference type="PROSITE" id="PS50222"/>
    </source>
</evidence>
<comment type="caution">
    <text evidence="7">The sequence shown here is derived from an EMBL/GenBank/DDBJ whole genome shotgun (WGS) entry which is preliminary data.</text>
</comment>
<dbReference type="PROSITE" id="PS00018">
    <property type="entry name" value="EF_HAND_1"/>
    <property type="match status" value="2"/>
</dbReference>
<keyword evidence="4" id="KW-0677">Repeat</keyword>
<dbReference type="EMBL" id="CAWYQH010000001">
    <property type="protein sequence ID" value="CAK8672656.1"/>
    <property type="molecule type" value="Genomic_DNA"/>
</dbReference>
<dbReference type="InterPro" id="IPR011992">
    <property type="entry name" value="EF-hand-dom_pair"/>
</dbReference>
<gene>
    <name evidence="7" type="ORF">CVLEPA_LOCUS2352</name>
</gene>
<evidence type="ECO:0000256" key="5">
    <source>
        <dbReference type="ARBA" id="ARBA00022837"/>
    </source>
</evidence>
<accession>A0ABP0EYW0</accession>
<dbReference type="SMART" id="SM00054">
    <property type="entry name" value="EFh"/>
    <property type="match status" value="3"/>
</dbReference>
<sequence>MFGTFHRIKKIYGILLWWRCLKSRLVESIFIAPIISDVTKHQLQFIFAPQGSLAALTAGYYRQNLTVSLKDTKDTQEQNNKMPLSDQEEKEFQECFEMFDEEGEESINVGELNKMLRLLGWDPTESELQEIVRKSGLRSAGKMTKPQFLKLMERWCNSHQNKQSEEELKQAFQVFDKDGSGYIEWNELKYVMQGAGEPLTDEEVTVMMKEADKDGDGRIDYEEFVAMMKGDSFSF</sequence>
<evidence type="ECO:0000256" key="4">
    <source>
        <dbReference type="ARBA" id="ARBA00022737"/>
    </source>
</evidence>
<evidence type="ECO:0000313" key="7">
    <source>
        <dbReference type="EMBL" id="CAK8672656.1"/>
    </source>
</evidence>
<organism evidence="7 8">
    <name type="scientific">Clavelina lepadiformis</name>
    <name type="common">Light-bulb sea squirt</name>
    <name type="synonym">Ascidia lepadiformis</name>
    <dbReference type="NCBI Taxonomy" id="159417"/>
    <lineage>
        <taxon>Eukaryota</taxon>
        <taxon>Metazoa</taxon>
        <taxon>Chordata</taxon>
        <taxon>Tunicata</taxon>
        <taxon>Ascidiacea</taxon>
        <taxon>Aplousobranchia</taxon>
        <taxon>Clavelinidae</taxon>
        <taxon>Clavelina</taxon>
    </lineage>
</organism>
<dbReference type="PANTHER" id="PTHR23048">
    <property type="entry name" value="MYOSIN LIGHT CHAIN 1, 3"/>
    <property type="match status" value="1"/>
</dbReference>
<keyword evidence="8" id="KW-1185">Reference proteome</keyword>
<feature type="domain" description="EF-hand" evidence="6">
    <location>
        <begin position="163"/>
        <end position="198"/>
    </location>
</feature>
<dbReference type="Proteomes" id="UP001642483">
    <property type="component" value="Unassembled WGS sequence"/>
</dbReference>
<evidence type="ECO:0000256" key="3">
    <source>
        <dbReference type="ARBA" id="ARBA00022490"/>
    </source>
</evidence>
<evidence type="ECO:0000313" key="8">
    <source>
        <dbReference type="Proteomes" id="UP001642483"/>
    </source>
</evidence>
<dbReference type="Pfam" id="PF13499">
    <property type="entry name" value="EF-hand_7"/>
    <property type="match status" value="1"/>
</dbReference>
<comment type="subcellular location">
    <subcellularLocation>
        <location evidence="1">Cytoplasm</location>
    </subcellularLocation>
</comment>
<evidence type="ECO:0000256" key="1">
    <source>
        <dbReference type="ARBA" id="ARBA00004496"/>
    </source>
</evidence>
<name>A0ABP0EYW0_CLALP</name>
<dbReference type="PROSITE" id="PS50222">
    <property type="entry name" value="EF_HAND_2"/>
    <property type="match status" value="3"/>
</dbReference>